<comment type="similarity">
    <text evidence="1">Belongs to the short-chain dehydrogenases/reductases (SDR) family.</text>
</comment>
<reference evidence="4" key="1">
    <citation type="journal article" date="2019" name="Int. J. Syst. Evol. Microbiol.">
        <title>The Global Catalogue of Microorganisms (GCM) 10K type strain sequencing project: providing services to taxonomists for standard genome sequencing and annotation.</title>
        <authorList>
            <consortium name="The Broad Institute Genomics Platform"/>
            <consortium name="The Broad Institute Genome Sequencing Center for Infectious Disease"/>
            <person name="Wu L."/>
            <person name="Ma J."/>
        </authorList>
    </citation>
    <scope>NUCLEOTIDE SEQUENCE [LARGE SCALE GENOMIC DNA]</scope>
    <source>
        <strain evidence="4">JCM 19134</strain>
    </source>
</reference>
<dbReference type="InterPro" id="IPR036291">
    <property type="entry name" value="NAD(P)-bd_dom_sf"/>
</dbReference>
<organism evidence="3 4">
    <name type="scientific">Halioxenophilus aromaticivorans</name>
    <dbReference type="NCBI Taxonomy" id="1306992"/>
    <lineage>
        <taxon>Bacteria</taxon>
        <taxon>Pseudomonadati</taxon>
        <taxon>Pseudomonadota</taxon>
        <taxon>Gammaproteobacteria</taxon>
        <taxon>Alteromonadales</taxon>
        <taxon>Alteromonadaceae</taxon>
        <taxon>Halioxenophilus</taxon>
    </lineage>
</organism>
<dbReference type="PANTHER" id="PTHR43899">
    <property type="entry name" value="RH59310P"/>
    <property type="match status" value="1"/>
</dbReference>
<sequence length="274" mass="29459">MPDNSIDFSAQYGPWALIVGASHGTGAECARQLAAQGLNCVLVARNSAALQALKNELESSFSVEARVISADLSTNDGVKKTLATLEDLDLGLLVYNAGAPAYPSTFINAPLQTWTDLINLGANSLMSITHAAAKRLSNRGRGGILFIGSQAALGGNKKFAMYTATKAFMLNLGESLWMELKDSGVDVLNFLIQVVDTPTLRKEMQRAGIEGSDAETIPGVYPAKTIIELALRELPNGPTFVHPQDEETNAGIGIQRKRDIEERWEHTAPYVGED</sequence>
<evidence type="ECO:0000313" key="4">
    <source>
        <dbReference type="Proteomes" id="UP001409585"/>
    </source>
</evidence>
<dbReference type="GO" id="GO:0016491">
    <property type="term" value="F:oxidoreductase activity"/>
    <property type="evidence" value="ECO:0007669"/>
    <property type="project" value="UniProtKB-KW"/>
</dbReference>
<dbReference type="InterPro" id="IPR051019">
    <property type="entry name" value="VLCFA-Steroid_DH"/>
</dbReference>
<dbReference type="SUPFAM" id="SSF51735">
    <property type="entry name" value="NAD(P)-binding Rossmann-fold domains"/>
    <property type="match status" value="1"/>
</dbReference>
<gene>
    <name evidence="3" type="ORF">GCM10025791_36260</name>
</gene>
<dbReference type="Pfam" id="PF00106">
    <property type="entry name" value="adh_short"/>
    <property type="match status" value="1"/>
</dbReference>
<evidence type="ECO:0000313" key="3">
    <source>
        <dbReference type="EMBL" id="GAA4952342.1"/>
    </source>
</evidence>
<dbReference type="Gene3D" id="3.40.50.720">
    <property type="entry name" value="NAD(P)-binding Rossmann-like Domain"/>
    <property type="match status" value="1"/>
</dbReference>
<dbReference type="Proteomes" id="UP001409585">
    <property type="component" value="Unassembled WGS sequence"/>
</dbReference>
<proteinExistence type="inferred from homology"/>
<dbReference type="InterPro" id="IPR002347">
    <property type="entry name" value="SDR_fam"/>
</dbReference>
<comment type="caution">
    <text evidence="3">The sequence shown here is derived from an EMBL/GenBank/DDBJ whole genome shotgun (WGS) entry which is preliminary data.</text>
</comment>
<name>A0AAV3U6T4_9ALTE</name>
<dbReference type="PANTHER" id="PTHR43899:SF13">
    <property type="entry name" value="RH59310P"/>
    <property type="match status" value="1"/>
</dbReference>
<keyword evidence="4" id="KW-1185">Reference proteome</keyword>
<protein>
    <submittedName>
        <fullName evidence="3">SDR family NAD(P)-dependent oxidoreductase</fullName>
    </submittedName>
</protein>
<evidence type="ECO:0000256" key="2">
    <source>
        <dbReference type="ARBA" id="ARBA00023002"/>
    </source>
</evidence>
<dbReference type="PRINTS" id="PR00081">
    <property type="entry name" value="GDHRDH"/>
</dbReference>
<evidence type="ECO:0000256" key="1">
    <source>
        <dbReference type="ARBA" id="ARBA00006484"/>
    </source>
</evidence>
<dbReference type="AlphaFoldDB" id="A0AAV3U6T4"/>
<dbReference type="EMBL" id="BAABLX010000029">
    <property type="protein sequence ID" value="GAA4952342.1"/>
    <property type="molecule type" value="Genomic_DNA"/>
</dbReference>
<dbReference type="RefSeq" id="WP_345425781.1">
    <property type="nucleotide sequence ID" value="NZ_AP031496.1"/>
</dbReference>
<keyword evidence="2" id="KW-0560">Oxidoreductase</keyword>
<accession>A0AAV3U6T4</accession>